<dbReference type="EMBL" id="JBEFKJ010000025">
    <property type="protein sequence ID" value="KAL2039394.1"/>
    <property type="molecule type" value="Genomic_DNA"/>
</dbReference>
<evidence type="ECO:0000313" key="2">
    <source>
        <dbReference type="Proteomes" id="UP001590950"/>
    </source>
</evidence>
<evidence type="ECO:0000313" key="1">
    <source>
        <dbReference type="EMBL" id="KAL2039394.1"/>
    </source>
</evidence>
<sequence length="175" mass="18897">MNKKPHMVITRQHGEMCYGCAEVRFENYGSGTSILYKDSGVSQALALESSLDQRYECLIQGRPHRWYPLGPSRTMLELTNDVGDCIALFTYGSEVALTTGARTGNKKHVKNEDIGELHIHGDGNEGASVVEQVVCSALAVIERAKRRAANVGRQGSAYKQGASCGITCNAYGGGL</sequence>
<name>A0ABR4A3V3_9LECA</name>
<accession>A0ABR4A3V3</accession>
<comment type="caution">
    <text evidence="1">The sequence shown here is derived from an EMBL/GenBank/DDBJ whole genome shotgun (WGS) entry which is preliminary data.</text>
</comment>
<proteinExistence type="predicted"/>
<keyword evidence="2" id="KW-1185">Reference proteome</keyword>
<dbReference type="Proteomes" id="UP001590950">
    <property type="component" value="Unassembled WGS sequence"/>
</dbReference>
<gene>
    <name evidence="1" type="ORF">N7G274_007666</name>
</gene>
<protein>
    <submittedName>
        <fullName evidence="1">Uncharacterized protein</fullName>
    </submittedName>
</protein>
<organism evidence="1 2">
    <name type="scientific">Stereocaulon virgatum</name>
    <dbReference type="NCBI Taxonomy" id="373712"/>
    <lineage>
        <taxon>Eukaryota</taxon>
        <taxon>Fungi</taxon>
        <taxon>Dikarya</taxon>
        <taxon>Ascomycota</taxon>
        <taxon>Pezizomycotina</taxon>
        <taxon>Lecanoromycetes</taxon>
        <taxon>OSLEUM clade</taxon>
        <taxon>Lecanoromycetidae</taxon>
        <taxon>Lecanorales</taxon>
        <taxon>Lecanorineae</taxon>
        <taxon>Stereocaulaceae</taxon>
        <taxon>Stereocaulon</taxon>
    </lineage>
</organism>
<reference evidence="1 2" key="1">
    <citation type="submission" date="2024-09" db="EMBL/GenBank/DDBJ databases">
        <title>Rethinking Asexuality: The Enigmatic Case of Functional Sexual Genes in Lepraria (Stereocaulaceae).</title>
        <authorList>
            <person name="Doellman M."/>
            <person name="Sun Y."/>
            <person name="Barcenas-Pena A."/>
            <person name="Lumbsch H.T."/>
            <person name="Grewe F."/>
        </authorList>
    </citation>
    <scope>NUCLEOTIDE SEQUENCE [LARGE SCALE GENOMIC DNA]</scope>
    <source>
        <strain evidence="1 2">Mercado 3170</strain>
    </source>
</reference>